<gene>
    <name evidence="2" type="ORF">UX03_C0004G0011</name>
</gene>
<sequence>MKKSDKIKVTSRFFIFFLIGLALGVVEDIIAIHLATDAVITWNIVKVAFLVALPFAVLTELVVDMHLFRSLLDRKFKTQK</sequence>
<evidence type="ECO:0000313" key="3">
    <source>
        <dbReference type="Proteomes" id="UP000034086"/>
    </source>
</evidence>
<feature type="transmembrane region" description="Helical" evidence="1">
    <location>
        <begin position="47"/>
        <end position="68"/>
    </location>
</feature>
<keyword evidence="1" id="KW-0812">Transmembrane</keyword>
<evidence type="ECO:0000313" key="2">
    <source>
        <dbReference type="EMBL" id="KKU04076.1"/>
    </source>
</evidence>
<reference evidence="2 3" key="1">
    <citation type="journal article" date="2015" name="Nature">
        <title>rRNA introns, odd ribosomes, and small enigmatic genomes across a large radiation of phyla.</title>
        <authorList>
            <person name="Brown C.T."/>
            <person name="Hug L.A."/>
            <person name="Thomas B.C."/>
            <person name="Sharon I."/>
            <person name="Castelle C.J."/>
            <person name="Singh A."/>
            <person name="Wilkins M.J."/>
            <person name="Williams K.H."/>
            <person name="Banfield J.F."/>
        </authorList>
    </citation>
    <scope>NUCLEOTIDE SEQUENCE [LARGE SCALE GENOMIC DNA]</scope>
</reference>
<keyword evidence="1" id="KW-1133">Transmembrane helix</keyword>
<feature type="transmembrane region" description="Helical" evidence="1">
    <location>
        <begin position="12"/>
        <end position="35"/>
    </location>
</feature>
<dbReference type="AlphaFoldDB" id="A0A0G1M758"/>
<name>A0A0G1M758_9BACT</name>
<evidence type="ECO:0000256" key="1">
    <source>
        <dbReference type="SAM" id="Phobius"/>
    </source>
</evidence>
<accession>A0A0G1M758</accession>
<proteinExistence type="predicted"/>
<dbReference type="Proteomes" id="UP000034086">
    <property type="component" value="Unassembled WGS sequence"/>
</dbReference>
<keyword evidence="1" id="KW-0472">Membrane</keyword>
<dbReference type="EMBL" id="LCKQ01000004">
    <property type="protein sequence ID" value="KKU04076.1"/>
    <property type="molecule type" value="Genomic_DNA"/>
</dbReference>
<organism evidence="2 3">
    <name type="scientific">Candidatus Woesebacteria bacterium GW2011_GWE1_45_18</name>
    <dbReference type="NCBI Taxonomy" id="1618598"/>
    <lineage>
        <taxon>Bacteria</taxon>
        <taxon>Candidatus Woeseibacteriota</taxon>
    </lineage>
</organism>
<protein>
    <submittedName>
        <fullName evidence="2">Uncharacterized protein</fullName>
    </submittedName>
</protein>
<comment type="caution">
    <text evidence="2">The sequence shown here is derived from an EMBL/GenBank/DDBJ whole genome shotgun (WGS) entry which is preliminary data.</text>
</comment>